<evidence type="ECO:0000313" key="2">
    <source>
        <dbReference type="EMBL" id="OJD38725.1"/>
    </source>
</evidence>
<feature type="compositionally biased region" description="Low complexity" evidence="1">
    <location>
        <begin position="116"/>
        <end position="132"/>
    </location>
</feature>
<dbReference type="OrthoDB" id="3941413at2759"/>
<proteinExistence type="predicted"/>
<sequence length="293" mass="32136">MPSRTSSGQSLISHLSLTEAIYIPGSGHGSDDPAEGEEGCDFYAHNRPPTPCTPELFPTPPRERMERLAREQQAAADAASAEELRRRLRIEKQKRGDTDDDDNAHLHTASARNVTQQKQQKQSEGESSQDSSYDIVPDDEVEAARREEQEAQDAAYDDAYRRRVTDQSIRGFGVHAVQEGIKGLKTCAEPLAKRIEGSRWLKKPVGTPEELKCPCWGYPGVGWRFCLIHQGEYEAEFAAAAAASAAAAAAERCGGGEGDEGVVWDEDEVDDDEDEVDDDEDEVDDDEDGGVLV</sequence>
<keyword evidence="3" id="KW-1185">Reference proteome</keyword>
<reference evidence="2 3" key="1">
    <citation type="submission" date="2016-10" db="EMBL/GenBank/DDBJ databases">
        <title>Proteomics and genomics reveal pathogen-plant mechanisms compatible with a hemibiotrophic lifestyle of Diplodia corticola.</title>
        <authorList>
            <person name="Fernandes I."/>
            <person name="De Jonge R."/>
            <person name="Van De Peer Y."/>
            <person name="Devreese B."/>
            <person name="Alves A."/>
            <person name="Esteves A.C."/>
        </authorList>
    </citation>
    <scope>NUCLEOTIDE SEQUENCE [LARGE SCALE GENOMIC DNA]</scope>
    <source>
        <strain evidence="2 3">CBS 112549</strain>
    </source>
</reference>
<dbReference type="EMBL" id="MNUE01000004">
    <property type="protein sequence ID" value="OJD38725.1"/>
    <property type="molecule type" value="Genomic_DNA"/>
</dbReference>
<comment type="caution">
    <text evidence="2">The sequence shown here is derived from an EMBL/GenBank/DDBJ whole genome shotgun (WGS) entry which is preliminary data.</text>
</comment>
<name>A0A1J9SGL9_9PEZI</name>
<feature type="region of interest" description="Disordered" evidence="1">
    <location>
        <begin position="250"/>
        <end position="293"/>
    </location>
</feature>
<dbReference type="AlphaFoldDB" id="A0A1J9SGL9"/>
<gene>
    <name evidence="2" type="ORF">BKCO1_400011</name>
</gene>
<feature type="compositionally biased region" description="Basic and acidic residues" evidence="1">
    <location>
        <begin position="82"/>
        <end position="97"/>
    </location>
</feature>
<feature type="compositionally biased region" description="Low complexity" evidence="1">
    <location>
        <begin position="71"/>
        <end position="81"/>
    </location>
</feature>
<feature type="compositionally biased region" description="Basic and acidic residues" evidence="1">
    <location>
        <begin position="61"/>
        <end position="70"/>
    </location>
</feature>
<feature type="region of interest" description="Disordered" evidence="1">
    <location>
        <begin position="22"/>
        <end position="135"/>
    </location>
</feature>
<evidence type="ECO:0000256" key="1">
    <source>
        <dbReference type="SAM" id="MobiDB-lite"/>
    </source>
</evidence>
<accession>A0A1J9SGL9</accession>
<dbReference type="GeneID" id="31015788"/>
<organism evidence="2 3">
    <name type="scientific">Diplodia corticola</name>
    <dbReference type="NCBI Taxonomy" id="236234"/>
    <lineage>
        <taxon>Eukaryota</taxon>
        <taxon>Fungi</taxon>
        <taxon>Dikarya</taxon>
        <taxon>Ascomycota</taxon>
        <taxon>Pezizomycotina</taxon>
        <taxon>Dothideomycetes</taxon>
        <taxon>Dothideomycetes incertae sedis</taxon>
        <taxon>Botryosphaeriales</taxon>
        <taxon>Botryosphaeriaceae</taxon>
        <taxon>Diplodia</taxon>
    </lineage>
</organism>
<protein>
    <submittedName>
        <fullName evidence="2">Uncharacterized protein</fullName>
    </submittedName>
</protein>
<feature type="compositionally biased region" description="Pro residues" evidence="1">
    <location>
        <begin position="48"/>
        <end position="60"/>
    </location>
</feature>
<evidence type="ECO:0000313" key="3">
    <source>
        <dbReference type="Proteomes" id="UP000183809"/>
    </source>
</evidence>
<feature type="compositionally biased region" description="Acidic residues" evidence="1">
    <location>
        <begin position="257"/>
        <end position="293"/>
    </location>
</feature>
<dbReference type="RefSeq" id="XP_020134336.1">
    <property type="nucleotide sequence ID" value="XM_020275527.1"/>
</dbReference>
<dbReference type="Proteomes" id="UP000183809">
    <property type="component" value="Unassembled WGS sequence"/>
</dbReference>